<evidence type="ECO:0000259" key="3">
    <source>
        <dbReference type="Pfam" id="PF25390"/>
    </source>
</evidence>
<feature type="domain" description="RCC1-like" evidence="3">
    <location>
        <begin position="32"/>
        <end position="319"/>
    </location>
</feature>
<dbReference type="PANTHER" id="PTHR22870:SF408">
    <property type="entry name" value="OS09G0560450 PROTEIN"/>
    <property type="match status" value="1"/>
</dbReference>
<accession>A0A7S7LIN2</accession>
<dbReference type="InterPro" id="IPR058923">
    <property type="entry name" value="RCC1-like_dom"/>
</dbReference>
<dbReference type="InterPro" id="IPR051210">
    <property type="entry name" value="Ub_ligase/GEF_domain"/>
</dbReference>
<dbReference type="InterPro" id="IPR000408">
    <property type="entry name" value="Reg_chr_condens"/>
</dbReference>
<dbReference type="InterPro" id="IPR009091">
    <property type="entry name" value="RCC1/BLIP-II"/>
</dbReference>
<dbReference type="PRINTS" id="PR00633">
    <property type="entry name" value="RCCNDNSATION"/>
</dbReference>
<evidence type="ECO:0000313" key="5">
    <source>
        <dbReference type="Proteomes" id="UP000593906"/>
    </source>
</evidence>
<dbReference type="Pfam" id="PF25390">
    <property type="entry name" value="WD40_RLD"/>
    <property type="match status" value="1"/>
</dbReference>
<feature type="repeat" description="RCC1" evidence="2">
    <location>
        <begin position="343"/>
        <end position="385"/>
    </location>
</feature>
<dbReference type="PROSITE" id="PS50012">
    <property type="entry name" value="RCC1_3"/>
    <property type="match status" value="11"/>
</dbReference>
<keyword evidence="1" id="KW-0677">Repeat</keyword>
<feature type="repeat" description="RCC1" evidence="2">
    <location>
        <begin position="238"/>
        <end position="290"/>
    </location>
</feature>
<dbReference type="VEuPathDB" id="CryptoDB:CPATCC_0031170"/>
<dbReference type="PROSITE" id="PS00626">
    <property type="entry name" value="RCC1_2"/>
    <property type="match status" value="3"/>
</dbReference>
<reference evidence="4 5" key="1">
    <citation type="submission" date="2019-09" db="EMBL/GenBank/DDBJ databases">
        <title>Consistent, comparative and evidence-based genome assembly and annotation for Cryptosporidium parvum, C. hominis and C. tyzzeri.</title>
        <authorList>
            <person name="Baptista R.P."/>
            <person name="Li Y."/>
            <person name="Sateriale A."/>
            <person name="Ansell B."/>
            <person name="Jex A."/>
            <person name="Sanders M."/>
            <person name="Brooks K."/>
            <person name="Tracey A."/>
            <person name="Berriman M."/>
            <person name="Striepen B."/>
            <person name="Cotton J.A."/>
            <person name="Kissinger J.C."/>
        </authorList>
    </citation>
    <scope>NUCLEOTIDE SEQUENCE [LARGE SCALE GENOMIC DNA]</scope>
    <source>
        <strain evidence="4 5">IOWA-ATCC</strain>
    </source>
</reference>
<proteinExistence type="predicted"/>
<dbReference type="EMBL" id="CP044420">
    <property type="protein sequence ID" value="QOY42378.1"/>
    <property type="molecule type" value="Genomic_DNA"/>
</dbReference>
<feature type="repeat" description="RCC1" evidence="2">
    <location>
        <begin position="117"/>
        <end position="184"/>
    </location>
</feature>
<feature type="repeat" description="RCC1" evidence="2">
    <location>
        <begin position="185"/>
        <end position="237"/>
    </location>
</feature>
<feature type="repeat" description="RCC1" evidence="2">
    <location>
        <begin position="507"/>
        <end position="567"/>
    </location>
</feature>
<feature type="repeat" description="RCC1" evidence="2">
    <location>
        <begin position="291"/>
        <end position="342"/>
    </location>
</feature>
<organism evidence="4 5">
    <name type="scientific">Cryptosporidium parvum</name>
    <dbReference type="NCBI Taxonomy" id="5807"/>
    <lineage>
        <taxon>Eukaryota</taxon>
        <taxon>Sar</taxon>
        <taxon>Alveolata</taxon>
        <taxon>Apicomplexa</taxon>
        <taxon>Conoidasida</taxon>
        <taxon>Coccidia</taxon>
        <taxon>Eucoccidiorida</taxon>
        <taxon>Eimeriorina</taxon>
        <taxon>Cryptosporidiidae</taxon>
        <taxon>Cryptosporidium</taxon>
    </lineage>
</organism>
<feature type="repeat" description="RCC1" evidence="2">
    <location>
        <begin position="846"/>
        <end position="903"/>
    </location>
</feature>
<dbReference type="Gene3D" id="2.130.10.30">
    <property type="entry name" value="Regulator of chromosome condensation 1/beta-lactamase-inhibitor protein II"/>
    <property type="match status" value="4"/>
</dbReference>
<evidence type="ECO:0000313" key="4">
    <source>
        <dbReference type="EMBL" id="QOY42378.1"/>
    </source>
</evidence>
<evidence type="ECO:0000256" key="1">
    <source>
        <dbReference type="ARBA" id="ARBA00022737"/>
    </source>
</evidence>
<feature type="repeat" description="RCC1" evidence="2">
    <location>
        <begin position="568"/>
        <end position="617"/>
    </location>
</feature>
<sequence length="1878" mass="212627">MYATQDQSQLPDVPDFIKNEVKKNAFKKQGGDSLGGHSFTRAASSLNHYFIVAKLKNKGQLYAWGVNTNNVLGLGIENGEFNFPMKVNFFSALEVFQVSCGYSHTAVLVKGISEASGRVYTMGLGDRGRLGYTRGYTEFGNEHDKNDLNESWYTPVPCIVNFPFNAKISRISCGANHSLALSDSGLVFAWGIGQYGCLGTGELNDVYSPVKIEAGPTDKKVLHIAAGARHSLCCNEDGQVFAWGSNSNGRLGTGGSYGMKTVPTQIKSLSQYHITLVAAGESHSGCIDSFGYIYTWGNGGSGKLGHGTQSDCNIPRRIEGISSLPFVQLTLGAFNSMALSQSGEVYIWGAKQHEIISLPTKIDAFDSHICHINSGPYISFAMDVRHNIYLWNNRLLVNSKKSEALNASEEQLYKRMNSKNPVLLPFFQSKAFVDDCIFYMGFNLVDYKGNKVSYEPKSEGGLFSVNRIYKSNGSSEIGSLVGSQIPSWSVRQIACGTSHTLLLVYGGTIFAWGDNKYGQLGVDTRRRKSQNGDKNESFLNEPTEIKFSEPIRRVACGSWHSLCCDIKGNCFSWGRGDRGQLGTGAIRNLYEPAGIVTLKNVIEVAGGELYSACIVACITTGNKDLDTINSGDLWIWGDGDLGKLGLGDHVLKSCIAAPRHLNLGTPIIKVALGSSHTLVLTASGELITWGAGYYGRLGTNSTKSHSNPIKIRFPIKGVQIVDIAVGSYHSMAVSSLGDLWVWGKAENVLSEKDVLTPYIFAKLESPSGVPRIYSIHAFGDVSYAITQSGVLWIWGPENSETENIQGLESSIKIKSHTGRAEMILLPGNAIGVSGSTTHHVCLLASGEVVSWGDPSRGKLGQQDIRNKKYIEDPTLVIQKWNDAKNMLDSVGKGDSSAGLATDKKKNYTKDEGVTTIEELEAFMGELTSNSVHFSKKAKSFEYVQSLLHKEDPRTRKDSISLLEEDLVVLFSSHIEYFRKMKEEEERLRYLIFLAEVQMRRLINMIQSANSNSFIFIEDNYYRNIYGDYFNSFILKYMSMIEYIFAILRTQPLYIINLMLECSFGEEFISILNCLYGLFPPQLEYVEVFETKNFHGLNDSLIMLEIIGEILCKRELQEAFSTNDVFWPGKSKFLYYLSSVVLRGPDLRSLVQNLLDIYTPTSLVSVIAKFPKEVLLVLDSSCLAQYLGISPNDESLPKHYLNMVKFAEVALLVGISENINKNIKFPRILERLLYKACKLVNLMEIPSFNPLLDYKQQKDQAIQQPLIRLLLYGIILPILEQCNAYCTYFYFPLITDMRIMSSIQLLAHSIKIFLAGYLNQTSSSQGFLWINSLISFSSSITIKISEMVNEQKDVTDLSLTYLSYNSQYSLHSDNYHVVLNLVDIMVMINSIQKYKNFLRLNLMDPVINSVEYFSRRDKLSIPFFPLEFINLVKNVNLLPNSDGGGVFVSIRISPRWIINNDVRQSRISNYLRVSNISSNIEIENSNRRANRKFYDLDEQNYDEIRDEENTCLPPLDTSMMFCPLTKIGMSQSLLPRFEANVRKSNGISEFGLFIRYFEIPDKRRAIEKGLLMLPIITARTMFELLETVDEYIEQFKRKENDKRQYEQLSFMLEFRKVVEELMLNYQDSITPLLIWITNEIMDRIKHRAYLEHLLEIEEKLRDKRKWYKDQLNEWEDVIEKSVINMTLWGYKDTELINLLNRYYKNNINTTMKQMENVLYNTMISGYYAGEDDLTMIKNGNYITTDIIKKSITLPFLCFPLSIFIMNNVIKIKSDEKIFNLFESQRKTMMNFFRRTAQMNNWTIFITFTPTLGLDCIITTSRSGYKIQSSFEQRIICKFYITPDQVKKAKFSNFLYTRLYSNGLVEVNLPSFVSYVYSQI</sequence>
<dbReference type="OMA" id="TCFHAET"/>
<feature type="repeat" description="RCC1" evidence="2">
    <location>
        <begin position="684"/>
        <end position="736"/>
    </location>
</feature>
<dbReference type="Pfam" id="PF00415">
    <property type="entry name" value="RCC1"/>
    <property type="match status" value="4"/>
</dbReference>
<protein>
    <recommendedName>
        <fullName evidence="3">RCC1-like domain-containing protein</fullName>
    </recommendedName>
</protein>
<dbReference type="Proteomes" id="UP000593906">
    <property type="component" value="Chromosome 3"/>
</dbReference>
<feature type="repeat" description="RCC1" evidence="2">
    <location>
        <begin position="59"/>
        <end position="111"/>
    </location>
</feature>
<gene>
    <name evidence="4" type="ORF">CPATCC_001000</name>
</gene>
<feature type="repeat" description="RCC1" evidence="2">
    <location>
        <begin position="631"/>
        <end position="683"/>
    </location>
</feature>
<dbReference type="SUPFAM" id="SSF50985">
    <property type="entry name" value="RCC1/BLIP-II"/>
    <property type="match status" value="3"/>
</dbReference>
<evidence type="ECO:0000256" key="2">
    <source>
        <dbReference type="PROSITE-ProRule" id="PRU00235"/>
    </source>
</evidence>
<name>A0A7S7LIN2_CRYPV</name>
<dbReference type="PANTHER" id="PTHR22870">
    <property type="entry name" value="REGULATOR OF CHROMOSOME CONDENSATION"/>
    <property type="match status" value="1"/>
</dbReference>